<sequence>MNAKMKNTLMALAIATLFGSSMAYGHGRDSHSTSVKISKDVAVSSDVWLGGWIGIKGQIAVDSAAVAISDNTQGVQYNRVVNDYETQNKATINGNAGQNATGNVGANVAAGDNNSQSNSAAIAASGAASSSDEQLVFTPDNHCTRDCGPSDPQDPSSSAGGMADAESFARQDGHGNVTFNDATTNNAKVKGSAFENASGNVGVNAAAGDNNEQINSLAAATAENDVYALATATSDQQSHGNFTLNGWDCDPTTNTASLGDNAFAHASGNIGVNVAAGTGNLQSNSLAMAVAGQ</sequence>
<organism evidence="3 4">
    <name type="scientific">Fulvimonas soli</name>
    <dbReference type="NCBI Taxonomy" id="155197"/>
    <lineage>
        <taxon>Bacteria</taxon>
        <taxon>Pseudomonadati</taxon>
        <taxon>Pseudomonadota</taxon>
        <taxon>Gammaproteobacteria</taxon>
        <taxon>Lysobacterales</taxon>
        <taxon>Rhodanobacteraceae</taxon>
        <taxon>Fulvimonas</taxon>
    </lineage>
</organism>
<comment type="caution">
    <text evidence="3">The sequence shown here is derived from an EMBL/GenBank/DDBJ whole genome shotgun (WGS) entry which is preliminary data.</text>
</comment>
<name>A0A316I899_9GAMM</name>
<evidence type="ECO:0000256" key="2">
    <source>
        <dbReference type="SAM" id="SignalP"/>
    </source>
</evidence>
<reference evidence="3 4" key="1">
    <citation type="submission" date="2018-05" db="EMBL/GenBank/DDBJ databases">
        <title>Genomic Encyclopedia of Type Strains, Phase IV (KMG-IV): sequencing the most valuable type-strain genomes for metagenomic binning, comparative biology and taxonomic classification.</title>
        <authorList>
            <person name="Goeker M."/>
        </authorList>
    </citation>
    <scope>NUCLEOTIDE SEQUENCE [LARGE SCALE GENOMIC DNA]</scope>
    <source>
        <strain evidence="3 4">DSM 14263</strain>
    </source>
</reference>
<keyword evidence="4" id="KW-1185">Reference proteome</keyword>
<dbReference type="Proteomes" id="UP000245812">
    <property type="component" value="Unassembled WGS sequence"/>
</dbReference>
<accession>A0A316I899</accession>
<gene>
    <name evidence="3" type="ORF">C7456_1078</name>
</gene>
<keyword evidence="2" id="KW-0732">Signal</keyword>
<evidence type="ECO:0000256" key="1">
    <source>
        <dbReference type="SAM" id="MobiDB-lite"/>
    </source>
</evidence>
<evidence type="ECO:0000313" key="3">
    <source>
        <dbReference type="EMBL" id="PWK86618.1"/>
    </source>
</evidence>
<evidence type="ECO:0000313" key="4">
    <source>
        <dbReference type="Proteomes" id="UP000245812"/>
    </source>
</evidence>
<dbReference type="EMBL" id="QGHC01000007">
    <property type="protein sequence ID" value="PWK86618.1"/>
    <property type="molecule type" value="Genomic_DNA"/>
</dbReference>
<feature type="signal peptide" evidence="2">
    <location>
        <begin position="1"/>
        <end position="23"/>
    </location>
</feature>
<protein>
    <recommendedName>
        <fullName evidence="5">Trimeric autotransporter adhesin</fullName>
    </recommendedName>
</protein>
<dbReference type="RefSeq" id="WP_109723628.1">
    <property type="nucleotide sequence ID" value="NZ_MSZV01000100.1"/>
</dbReference>
<feature type="compositionally biased region" description="Low complexity" evidence="1">
    <location>
        <begin position="121"/>
        <end position="131"/>
    </location>
</feature>
<proteinExistence type="predicted"/>
<evidence type="ECO:0008006" key="5">
    <source>
        <dbReference type="Google" id="ProtNLM"/>
    </source>
</evidence>
<feature type="region of interest" description="Disordered" evidence="1">
    <location>
        <begin position="121"/>
        <end position="164"/>
    </location>
</feature>
<dbReference type="AlphaFoldDB" id="A0A316I899"/>
<feature type="chain" id="PRO_5016282195" description="Trimeric autotransporter adhesin" evidence="2">
    <location>
        <begin position="24"/>
        <end position="293"/>
    </location>
</feature>